<protein>
    <recommendedName>
        <fullName evidence="8">Ig-like domain-containing protein</fullName>
    </recommendedName>
</protein>
<evidence type="ECO:0000256" key="4">
    <source>
        <dbReference type="ARBA" id="ARBA00023157"/>
    </source>
</evidence>
<evidence type="ECO:0000256" key="3">
    <source>
        <dbReference type="ARBA" id="ARBA00022737"/>
    </source>
</evidence>
<keyword evidence="6" id="KW-0812">Transmembrane</keyword>
<dbReference type="InterPro" id="IPR003591">
    <property type="entry name" value="Leu-rich_rpt_typical-subtyp"/>
</dbReference>
<feature type="compositionally biased region" description="Basic and acidic residues" evidence="5">
    <location>
        <begin position="651"/>
        <end position="675"/>
    </location>
</feature>
<evidence type="ECO:0000256" key="6">
    <source>
        <dbReference type="SAM" id="Phobius"/>
    </source>
</evidence>
<feature type="compositionally biased region" description="Low complexity" evidence="5">
    <location>
        <begin position="566"/>
        <end position="650"/>
    </location>
</feature>
<evidence type="ECO:0000313" key="9">
    <source>
        <dbReference type="EMBL" id="KAK2163158.1"/>
    </source>
</evidence>
<dbReference type="InterPro" id="IPR001611">
    <property type="entry name" value="Leu-rich_rpt"/>
</dbReference>
<feature type="signal peptide" evidence="7">
    <location>
        <begin position="1"/>
        <end position="39"/>
    </location>
</feature>
<dbReference type="PROSITE" id="PS50835">
    <property type="entry name" value="IG_LIKE"/>
    <property type="match status" value="1"/>
</dbReference>
<name>A0AAD9K1G0_9ANNE</name>
<dbReference type="EMBL" id="JAODUP010000084">
    <property type="protein sequence ID" value="KAK2163158.1"/>
    <property type="molecule type" value="Genomic_DNA"/>
</dbReference>
<dbReference type="InterPro" id="IPR007110">
    <property type="entry name" value="Ig-like_dom"/>
</dbReference>
<evidence type="ECO:0000259" key="8">
    <source>
        <dbReference type="PROSITE" id="PS50835"/>
    </source>
</evidence>
<evidence type="ECO:0000256" key="5">
    <source>
        <dbReference type="SAM" id="MobiDB-lite"/>
    </source>
</evidence>
<dbReference type="Pfam" id="PF13927">
    <property type="entry name" value="Ig_3"/>
    <property type="match status" value="1"/>
</dbReference>
<gene>
    <name evidence="9" type="ORF">LSH36_84g01015</name>
</gene>
<dbReference type="InterPro" id="IPR032675">
    <property type="entry name" value="LRR_dom_sf"/>
</dbReference>
<dbReference type="InterPro" id="IPR013783">
    <property type="entry name" value="Ig-like_fold"/>
</dbReference>
<dbReference type="SUPFAM" id="SSF52058">
    <property type="entry name" value="L domain-like"/>
    <property type="match status" value="1"/>
</dbReference>
<feature type="region of interest" description="Disordered" evidence="5">
    <location>
        <begin position="566"/>
        <end position="676"/>
    </location>
</feature>
<feature type="transmembrane region" description="Helical" evidence="6">
    <location>
        <begin position="683"/>
        <end position="707"/>
    </location>
</feature>
<dbReference type="Gene3D" id="2.60.40.10">
    <property type="entry name" value="Immunoglobulins"/>
    <property type="match status" value="1"/>
</dbReference>
<dbReference type="PANTHER" id="PTHR24369">
    <property type="entry name" value="ANTIGEN BSP, PUTATIVE-RELATED"/>
    <property type="match status" value="1"/>
</dbReference>
<feature type="chain" id="PRO_5042285187" description="Ig-like domain-containing protein" evidence="7">
    <location>
        <begin position="40"/>
        <end position="738"/>
    </location>
</feature>
<keyword evidence="6" id="KW-1133">Transmembrane helix</keyword>
<dbReference type="AlphaFoldDB" id="A0AAD9K1G0"/>
<sequence>MTSFLPPITRFVGAMSTRLPVTCLVLGVLLALAPSSTLTCPTWCACFTGSDGNVASCRYQNLDRVPRDLPTDIVELDMGHCHLRKLDKGTFPDLPRLRRLTLDWCKVERIEERTFSKLKSVEYIKLSDNAISYVHPMAFRDLGGLRILHLDNNQIRILPYAVFSELRLDELLLNNNSIHTLDNRVFEGSSVVSLNLDENNISNISIELFTPLRKSLKNFNLSHNEQPLQLETDVFSGFNFSDLKISYDGLRDSSFLNYIKAYSLDISGHEFNKLNFTECVNFRSLEEIYLRSLNIEILNETILGNLASVTLLDLTDNLLFNIDGEVFSYTPRLRVLRLDRNRFVSLPENLGLRLGRLEVLKVPRNKLAMIRPDAFSGMANIRELDVRNNNIQVIQESMRQTFTNLETIRMAGNPLHCNCEMRWYRKWLDQSNKDTGAFQCYSPQAKSIYAMSPIDFVCRPPNVTYVTGSTNAVADSSVYLTCVARGDPAPEVEWSSPFGEVVSVTPPFNRTRYATYAIWHVSIIQQYQAGWYTCRAKNIEGTTEKSMYIHVYEPGGSTIDVRALTTPTTSTSTTRPTTSSTTTSTTSTTTTASTTTSTTTTTTTTTHTTTTPSSTPFTTSTTTPSQASPSTSPGTISSTPPTTMTSTTVTHVEHPDTTPPVKEPDKSRDGDKRTQLEPGIPTWVIVVIVVGIVGAILLVTIISIFTYRALDRKHKRKYDVNRDRRLHRSDNNNEIGVR</sequence>
<keyword evidence="4" id="KW-1015">Disulfide bond</keyword>
<evidence type="ECO:0000313" key="10">
    <source>
        <dbReference type="Proteomes" id="UP001208570"/>
    </source>
</evidence>
<evidence type="ECO:0000256" key="2">
    <source>
        <dbReference type="ARBA" id="ARBA00022729"/>
    </source>
</evidence>
<accession>A0AAD9K1G0</accession>
<dbReference type="GO" id="GO:0005886">
    <property type="term" value="C:plasma membrane"/>
    <property type="evidence" value="ECO:0007669"/>
    <property type="project" value="TreeGrafter"/>
</dbReference>
<proteinExistence type="predicted"/>
<keyword evidence="3" id="KW-0677">Repeat</keyword>
<dbReference type="SMART" id="SM00369">
    <property type="entry name" value="LRR_TYP"/>
    <property type="match status" value="9"/>
</dbReference>
<dbReference type="SMART" id="SM00409">
    <property type="entry name" value="IG"/>
    <property type="match status" value="1"/>
</dbReference>
<dbReference type="InterPro" id="IPR050541">
    <property type="entry name" value="LRR_TM_domain-containing"/>
</dbReference>
<dbReference type="PANTHER" id="PTHR24369:SF211">
    <property type="entry name" value="LEUCINE-RICH REPEAT-CONTAINING PROTEIN 15-LIKE"/>
    <property type="match status" value="1"/>
</dbReference>
<evidence type="ECO:0000256" key="7">
    <source>
        <dbReference type="SAM" id="SignalP"/>
    </source>
</evidence>
<keyword evidence="6" id="KW-0472">Membrane</keyword>
<dbReference type="InterPro" id="IPR003599">
    <property type="entry name" value="Ig_sub"/>
</dbReference>
<dbReference type="InterPro" id="IPR036179">
    <property type="entry name" value="Ig-like_dom_sf"/>
</dbReference>
<dbReference type="Pfam" id="PF13855">
    <property type="entry name" value="LRR_8"/>
    <property type="match status" value="3"/>
</dbReference>
<dbReference type="SMART" id="SM00408">
    <property type="entry name" value="IGc2"/>
    <property type="match status" value="1"/>
</dbReference>
<keyword evidence="2 7" id="KW-0732">Signal</keyword>
<feature type="domain" description="Ig-like" evidence="8">
    <location>
        <begin position="461"/>
        <end position="550"/>
    </location>
</feature>
<keyword evidence="10" id="KW-1185">Reference proteome</keyword>
<comment type="caution">
    <text evidence="9">The sequence shown here is derived from an EMBL/GenBank/DDBJ whole genome shotgun (WGS) entry which is preliminary data.</text>
</comment>
<organism evidence="9 10">
    <name type="scientific">Paralvinella palmiformis</name>
    <dbReference type="NCBI Taxonomy" id="53620"/>
    <lineage>
        <taxon>Eukaryota</taxon>
        <taxon>Metazoa</taxon>
        <taxon>Spiralia</taxon>
        <taxon>Lophotrochozoa</taxon>
        <taxon>Annelida</taxon>
        <taxon>Polychaeta</taxon>
        <taxon>Sedentaria</taxon>
        <taxon>Canalipalpata</taxon>
        <taxon>Terebellida</taxon>
        <taxon>Terebelliformia</taxon>
        <taxon>Alvinellidae</taxon>
        <taxon>Paralvinella</taxon>
    </lineage>
</organism>
<dbReference type="InterPro" id="IPR000372">
    <property type="entry name" value="LRRNT"/>
</dbReference>
<reference evidence="9" key="1">
    <citation type="journal article" date="2023" name="Mol. Biol. Evol.">
        <title>Third-Generation Sequencing Reveals the Adaptive Role of the Epigenome in Three Deep-Sea Polychaetes.</title>
        <authorList>
            <person name="Perez M."/>
            <person name="Aroh O."/>
            <person name="Sun Y."/>
            <person name="Lan Y."/>
            <person name="Juniper S.K."/>
            <person name="Young C.R."/>
            <person name="Angers B."/>
            <person name="Qian P.Y."/>
        </authorList>
    </citation>
    <scope>NUCLEOTIDE SEQUENCE</scope>
    <source>
        <strain evidence="9">P08H-3</strain>
    </source>
</reference>
<keyword evidence="1" id="KW-0433">Leucine-rich repeat</keyword>
<dbReference type="InterPro" id="IPR003598">
    <property type="entry name" value="Ig_sub2"/>
</dbReference>
<dbReference type="SUPFAM" id="SSF48726">
    <property type="entry name" value="Immunoglobulin"/>
    <property type="match status" value="1"/>
</dbReference>
<dbReference type="Proteomes" id="UP001208570">
    <property type="component" value="Unassembled WGS sequence"/>
</dbReference>
<dbReference type="SMART" id="SM00013">
    <property type="entry name" value="LRRNT"/>
    <property type="match status" value="1"/>
</dbReference>
<evidence type="ECO:0000256" key="1">
    <source>
        <dbReference type="ARBA" id="ARBA00022614"/>
    </source>
</evidence>
<dbReference type="InterPro" id="IPR000483">
    <property type="entry name" value="Cys-rich_flank_reg_C"/>
</dbReference>
<dbReference type="SMART" id="SM00082">
    <property type="entry name" value="LRRCT"/>
    <property type="match status" value="1"/>
</dbReference>
<dbReference type="Gene3D" id="3.80.10.10">
    <property type="entry name" value="Ribonuclease Inhibitor"/>
    <property type="match status" value="2"/>
</dbReference>